<feature type="transmembrane region" description="Helical" evidence="1">
    <location>
        <begin position="224"/>
        <end position="243"/>
    </location>
</feature>
<feature type="transmembrane region" description="Helical" evidence="1">
    <location>
        <begin position="106"/>
        <end position="126"/>
    </location>
</feature>
<proteinExistence type="predicted"/>
<dbReference type="GeneID" id="93713183"/>
<evidence type="ECO:0000313" key="3">
    <source>
        <dbReference type="EMBL" id="SFQ86512.1"/>
    </source>
</evidence>
<dbReference type="Proteomes" id="UP000182762">
    <property type="component" value="Unassembled WGS sequence"/>
</dbReference>
<evidence type="ECO:0000313" key="4">
    <source>
        <dbReference type="Proteomes" id="UP000182762"/>
    </source>
</evidence>
<keyword evidence="1" id="KW-0472">Membrane</keyword>
<keyword evidence="1" id="KW-1133">Transmembrane helix</keyword>
<dbReference type="InterPro" id="IPR046084">
    <property type="entry name" value="TrbL_4"/>
</dbReference>
<feature type="transmembrane region" description="Helical" evidence="1">
    <location>
        <begin position="138"/>
        <end position="155"/>
    </location>
</feature>
<organism evidence="3 4">
    <name type="scientific">Priestia endophytica DSM 13796</name>
    <dbReference type="NCBI Taxonomy" id="1121089"/>
    <lineage>
        <taxon>Bacteria</taxon>
        <taxon>Bacillati</taxon>
        <taxon>Bacillota</taxon>
        <taxon>Bacilli</taxon>
        <taxon>Bacillales</taxon>
        <taxon>Bacillaceae</taxon>
        <taxon>Priestia</taxon>
    </lineage>
</organism>
<feature type="transmembrane region" description="Helical" evidence="1">
    <location>
        <begin position="196"/>
        <end position="217"/>
    </location>
</feature>
<feature type="chain" id="PRO_5045235331" description="TrbL/VirB6 plasmid conjugal transfer protein" evidence="2">
    <location>
        <begin position="34"/>
        <end position="341"/>
    </location>
</feature>
<feature type="transmembrane region" description="Helical" evidence="1">
    <location>
        <begin position="288"/>
        <end position="305"/>
    </location>
</feature>
<keyword evidence="2" id="KW-0732">Signal</keyword>
<feature type="transmembrane region" description="Helical" evidence="1">
    <location>
        <begin position="255"/>
        <end position="276"/>
    </location>
</feature>
<reference evidence="3 4" key="1">
    <citation type="submission" date="2016-10" db="EMBL/GenBank/DDBJ databases">
        <authorList>
            <person name="Varghese N."/>
            <person name="Submissions S."/>
        </authorList>
    </citation>
    <scope>NUCLEOTIDE SEQUENCE [LARGE SCALE GENOMIC DNA]</scope>
    <source>
        <strain evidence="3 4">DSM 13796</strain>
    </source>
</reference>
<sequence>MKRFLELPKSKGKKRVTFLLMFMLVFSFSFNVATNTTYAEEETEIEEVDLDCGNFDFTCKIREFMLDLAQSGINFAIDRLNDFIVTPGEVLFNDAISSFYNQAYSFFYVLLGVIFLYKLIEMLALADPESRNAIREKLVVLVFTVAFASSFKWIFEKLLTLNNYFVKAITQGGKVNFNDFKMSYTEDFMAGGANTALSVTLVAILLLVMLILYLVLVFQMAIRFAELGFAIAIAPICIATNLTDNFNLLPSFWRNLLSIIFTQAVQYMLIIFMITFFTESSIYSPKGIIYAIGYMFLVIKAPQVIKEMLYSSGSGRAAAGMASNAGSAMVREVIRRKSKVG</sequence>
<dbReference type="EMBL" id="FOXX01000019">
    <property type="protein sequence ID" value="SFQ86512.1"/>
    <property type="molecule type" value="Genomic_DNA"/>
</dbReference>
<feature type="signal peptide" evidence="2">
    <location>
        <begin position="1"/>
        <end position="33"/>
    </location>
</feature>
<gene>
    <name evidence="3" type="ORF">SAMN02745910_04657</name>
</gene>
<evidence type="ECO:0000256" key="1">
    <source>
        <dbReference type="SAM" id="Phobius"/>
    </source>
</evidence>
<dbReference type="RefSeq" id="WP_061802893.1">
    <property type="nucleotide sequence ID" value="NZ_FOXX01000019.1"/>
</dbReference>
<comment type="caution">
    <text evidence="3">The sequence shown here is derived from an EMBL/GenBank/DDBJ whole genome shotgun (WGS) entry which is preliminary data.</text>
</comment>
<accession>A0A1I6BZZ3</accession>
<evidence type="ECO:0008006" key="5">
    <source>
        <dbReference type="Google" id="ProtNLM"/>
    </source>
</evidence>
<name>A0A1I6BZZ3_9BACI</name>
<keyword evidence="1" id="KW-0812">Transmembrane</keyword>
<keyword evidence="4" id="KW-1185">Reference proteome</keyword>
<protein>
    <recommendedName>
        <fullName evidence="5">TrbL/VirB6 plasmid conjugal transfer protein</fullName>
    </recommendedName>
</protein>
<evidence type="ECO:0000256" key="2">
    <source>
        <dbReference type="SAM" id="SignalP"/>
    </source>
</evidence>
<dbReference type="Pfam" id="PF19597">
    <property type="entry name" value="TrbL_4"/>
    <property type="match status" value="1"/>
</dbReference>